<dbReference type="Gene3D" id="3.30.2020.40">
    <property type="entry name" value="Uncharacterised protein PF10387, DUF2442"/>
    <property type="match status" value="1"/>
</dbReference>
<proteinExistence type="predicted"/>
<comment type="caution">
    <text evidence="1">The sequence shown here is derived from an EMBL/GenBank/DDBJ whole genome shotgun (WGS) entry which is preliminary data.</text>
</comment>
<dbReference type="InterPro" id="IPR018841">
    <property type="entry name" value="DUF2442"/>
</dbReference>
<dbReference type="AlphaFoldDB" id="A0A941W243"/>
<protein>
    <recommendedName>
        <fullName evidence="3">DUF2442 domain-containing protein</fullName>
    </recommendedName>
</protein>
<evidence type="ECO:0000313" key="2">
    <source>
        <dbReference type="Proteomes" id="UP000722750"/>
    </source>
</evidence>
<dbReference type="EMBL" id="JAANXD010000012">
    <property type="protein sequence ID" value="MBS1257171.1"/>
    <property type="molecule type" value="Genomic_DNA"/>
</dbReference>
<dbReference type="Pfam" id="PF10387">
    <property type="entry name" value="DUF2442"/>
    <property type="match status" value="1"/>
</dbReference>
<gene>
    <name evidence="1" type="ORF">MAG551_00207</name>
</gene>
<name>A0A941W243_9BACT</name>
<evidence type="ECO:0000313" key="1">
    <source>
        <dbReference type="EMBL" id="MBS1257171.1"/>
    </source>
</evidence>
<accession>A0A941W243</accession>
<organism evidence="1 2">
    <name type="scientific">Candidatus Scalindua arabica</name>
    <dbReference type="NCBI Taxonomy" id="1127984"/>
    <lineage>
        <taxon>Bacteria</taxon>
        <taxon>Pseudomonadati</taxon>
        <taxon>Planctomycetota</taxon>
        <taxon>Candidatus Brocadiia</taxon>
        <taxon>Candidatus Brocadiales</taxon>
        <taxon>Candidatus Scalinduaceae</taxon>
        <taxon>Candidatus Scalindua</taxon>
    </lineage>
</organism>
<reference evidence="1" key="1">
    <citation type="journal article" date="2021" name="ISME J.">
        <title>Fine-scale metabolic discontinuity in a stratified prokaryote microbiome of a Red Sea deep halocline.</title>
        <authorList>
            <person name="Michoud G."/>
            <person name="Ngugi D.K."/>
            <person name="Barozzi A."/>
            <person name="Merlino G."/>
            <person name="Calleja M.L."/>
            <person name="Delgado-Huertas A."/>
            <person name="Moran X.A.G."/>
            <person name="Daffonchio D."/>
        </authorList>
    </citation>
    <scope>NUCLEOTIDE SEQUENCE</scope>
    <source>
        <strain evidence="1">SuakinDeep_MAG55_1</strain>
    </source>
</reference>
<sequence>MKSLKSGKGISASVENITPSGIWIFVNGKEYFLNYDQYPYFRDQTLKSIQNVKLLHGFHLHWPDLDVDLEIDNLENPEKYPLISKVTKRTTVRRKLKKVKQH</sequence>
<dbReference type="Proteomes" id="UP000722750">
    <property type="component" value="Unassembled WGS sequence"/>
</dbReference>
<evidence type="ECO:0008006" key="3">
    <source>
        <dbReference type="Google" id="ProtNLM"/>
    </source>
</evidence>